<dbReference type="EMBL" id="JACASF010000001">
    <property type="protein sequence ID" value="KAF6501036.1"/>
    <property type="molecule type" value="Genomic_DNA"/>
</dbReference>
<organism evidence="1 2">
    <name type="scientific">Molossus molossus</name>
    <name type="common">Pallas' mastiff bat</name>
    <name type="synonym">Vespertilio molossus</name>
    <dbReference type="NCBI Taxonomy" id="27622"/>
    <lineage>
        <taxon>Eukaryota</taxon>
        <taxon>Metazoa</taxon>
        <taxon>Chordata</taxon>
        <taxon>Craniata</taxon>
        <taxon>Vertebrata</taxon>
        <taxon>Euteleostomi</taxon>
        <taxon>Mammalia</taxon>
        <taxon>Eutheria</taxon>
        <taxon>Laurasiatheria</taxon>
        <taxon>Chiroptera</taxon>
        <taxon>Yangochiroptera</taxon>
        <taxon>Molossidae</taxon>
        <taxon>Molossus</taxon>
    </lineage>
</organism>
<dbReference type="InParanoid" id="A0A7J8JVY6"/>
<sequence>MKVDILSSHSPPPTVGRRPQIQSERFTKLELERPSWVEGALQGTGRTIALPWGGHSDTGIRYRIKEPLAVTLIIYALSLVQKRTGVTKSRMGSLWHRAATLSPACCTPVVSHSPPSHRCHRKLRISLQGFTHSE</sequence>
<reference evidence="1 2" key="1">
    <citation type="journal article" date="2020" name="Nature">
        <title>Six reference-quality genomes reveal evolution of bat adaptations.</title>
        <authorList>
            <person name="Jebb D."/>
            <person name="Huang Z."/>
            <person name="Pippel M."/>
            <person name="Hughes G.M."/>
            <person name="Lavrichenko K."/>
            <person name="Devanna P."/>
            <person name="Winkler S."/>
            <person name="Jermiin L.S."/>
            <person name="Skirmuntt E.C."/>
            <person name="Katzourakis A."/>
            <person name="Burkitt-Gray L."/>
            <person name="Ray D.A."/>
            <person name="Sullivan K.A.M."/>
            <person name="Roscito J.G."/>
            <person name="Kirilenko B.M."/>
            <person name="Davalos L.M."/>
            <person name="Corthals A.P."/>
            <person name="Power M.L."/>
            <person name="Jones G."/>
            <person name="Ransome R.D."/>
            <person name="Dechmann D.K.N."/>
            <person name="Locatelli A.G."/>
            <person name="Puechmaille S.J."/>
            <person name="Fedrigo O."/>
            <person name="Jarvis E.D."/>
            <person name="Hiller M."/>
            <person name="Vernes S.C."/>
            <person name="Myers E.W."/>
            <person name="Teeling E.C."/>
        </authorList>
    </citation>
    <scope>NUCLEOTIDE SEQUENCE [LARGE SCALE GENOMIC DNA]</scope>
    <source>
        <strain evidence="1">MMolMol1</strain>
        <tissue evidence="1">Muscle</tissue>
    </source>
</reference>
<gene>
    <name evidence="1" type="ORF">HJG59_008027</name>
</gene>
<accession>A0A7J8JVY6</accession>
<dbReference type="AlphaFoldDB" id="A0A7J8JVY6"/>
<proteinExistence type="predicted"/>
<evidence type="ECO:0000313" key="1">
    <source>
        <dbReference type="EMBL" id="KAF6501036.1"/>
    </source>
</evidence>
<keyword evidence="2" id="KW-1185">Reference proteome</keyword>
<comment type="caution">
    <text evidence="1">The sequence shown here is derived from an EMBL/GenBank/DDBJ whole genome shotgun (WGS) entry which is preliminary data.</text>
</comment>
<name>A0A7J8JVY6_MOLMO</name>
<dbReference type="Proteomes" id="UP000550707">
    <property type="component" value="Unassembled WGS sequence"/>
</dbReference>
<protein>
    <submittedName>
        <fullName evidence="1">Uncharacterized protein</fullName>
    </submittedName>
</protein>
<evidence type="ECO:0000313" key="2">
    <source>
        <dbReference type="Proteomes" id="UP000550707"/>
    </source>
</evidence>